<comment type="cofactor">
    <cofactor evidence="1">
        <name>FMN</name>
        <dbReference type="ChEBI" id="CHEBI:58210"/>
    </cofactor>
</comment>
<evidence type="ECO:0000256" key="5">
    <source>
        <dbReference type="ARBA" id="ARBA00024042"/>
    </source>
</evidence>
<dbReference type="CDD" id="cd02809">
    <property type="entry name" value="alpha_hydroxyacid_oxid_FMN"/>
    <property type="match status" value="1"/>
</dbReference>
<reference evidence="9 10" key="1">
    <citation type="journal article" date="2013" name="Front. Microbiol.">
        <title>The genome of the endophytic bacterium H. frisingense GSF30(T) identifies diverse strategies in the Herbaspirillum genus to interact with plants.</title>
        <authorList>
            <person name="Straub D."/>
            <person name="Rothballer M."/>
            <person name="Hartmann A."/>
            <person name="Ludewig U."/>
        </authorList>
    </citation>
    <scope>NUCLEOTIDE SEQUENCE [LARGE SCALE GENOMIC DNA]</scope>
    <source>
        <strain evidence="9 10">GSF30</strain>
    </source>
</reference>
<dbReference type="PROSITE" id="PS00557">
    <property type="entry name" value="FMN_HYDROXY_ACID_DH_1"/>
    <property type="match status" value="1"/>
</dbReference>
<dbReference type="NCBIfam" id="NF008398">
    <property type="entry name" value="PRK11197.1"/>
    <property type="match status" value="1"/>
</dbReference>
<dbReference type="InterPro" id="IPR037396">
    <property type="entry name" value="FMN_HAD"/>
</dbReference>
<dbReference type="PROSITE" id="PS51349">
    <property type="entry name" value="FMN_HYDROXY_ACID_DH_2"/>
    <property type="match status" value="1"/>
</dbReference>
<feature type="binding site" evidence="7">
    <location>
        <position position="130"/>
    </location>
    <ligand>
        <name>FMN</name>
        <dbReference type="ChEBI" id="CHEBI:58210"/>
    </ligand>
</feature>
<feature type="binding site" evidence="7">
    <location>
        <begin position="332"/>
        <end position="333"/>
    </location>
    <ligand>
        <name>FMN</name>
        <dbReference type="ChEBI" id="CHEBI:58210"/>
    </ligand>
</feature>
<feature type="binding site" evidence="7">
    <location>
        <position position="281"/>
    </location>
    <ligand>
        <name>glyoxylate</name>
        <dbReference type="ChEBI" id="CHEBI:36655"/>
    </ligand>
</feature>
<feature type="binding site" evidence="7">
    <location>
        <position position="156"/>
    </location>
    <ligand>
        <name>FMN</name>
        <dbReference type="ChEBI" id="CHEBI:58210"/>
    </ligand>
</feature>
<feature type="binding site" evidence="7">
    <location>
        <position position="25"/>
    </location>
    <ligand>
        <name>glyoxylate</name>
        <dbReference type="ChEBI" id="CHEBI:36655"/>
    </ligand>
</feature>
<gene>
    <name evidence="9" type="ORF">HFRIS_018808</name>
</gene>
<accession>A0AAI9N298</accession>
<dbReference type="PANTHER" id="PTHR10578:SF107">
    <property type="entry name" value="2-HYDROXYACID OXIDASE 1"/>
    <property type="match status" value="1"/>
</dbReference>
<feature type="binding site" evidence="7">
    <location>
        <position position="278"/>
    </location>
    <ligand>
        <name>glyoxylate</name>
        <dbReference type="ChEBI" id="CHEBI:36655"/>
    </ligand>
</feature>
<dbReference type="Gene3D" id="3.20.20.70">
    <property type="entry name" value="Aldolase class I"/>
    <property type="match status" value="1"/>
</dbReference>
<feature type="domain" description="FMN hydroxy acid dehydrogenase" evidence="8">
    <location>
        <begin position="1"/>
        <end position="380"/>
    </location>
</feature>
<dbReference type="RefSeq" id="WP_006712961.1">
    <property type="nucleotide sequence ID" value="NZ_AEEC02000032.1"/>
</dbReference>
<protein>
    <submittedName>
        <fullName evidence="9">L-lactate dehydrogenase</fullName>
    </submittedName>
</protein>
<dbReference type="InterPro" id="IPR008259">
    <property type="entry name" value="FMN_hydac_DH_AS"/>
</dbReference>
<dbReference type="GO" id="GO:0010181">
    <property type="term" value="F:FMN binding"/>
    <property type="evidence" value="ECO:0007669"/>
    <property type="project" value="InterPro"/>
</dbReference>
<proteinExistence type="inferred from homology"/>
<evidence type="ECO:0000256" key="6">
    <source>
        <dbReference type="PIRSR" id="PIRSR000138-1"/>
    </source>
</evidence>
<comment type="similarity">
    <text evidence="5">Belongs to the FMN-dependent alpha-hydroxy acid dehydrogenase family.</text>
</comment>
<feature type="binding site" evidence="7">
    <location>
        <position position="107"/>
    </location>
    <ligand>
        <name>FMN</name>
        <dbReference type="ChEBI" id="CHEBI:58210"/>
    </ligand>
</feature>
<feature type="binding site" evidence="7">
    <location>
        <position position="276"/>
    </location>
    <ligand>
        <name>FMN</name>
        <dbReference type="ChEBI" id="CHEBI:58210"/>
    </ligand>
</feature>
<dbReference type="InterPro" id="IPR012133">
    <property type="entry name" value="Alpha-hydoxy_acid_DH_FMN"/>
</dbReference>
<evidence type="ECO:0000256" key="1">
    <source>
        <dbReference type="ARBA" id="ARBA00001917"/>
    </source>
</evidence>
<dbReference type="EMBL" id="AEEC02000032">
    <property type="protein sequence ID" value="EOA03127.1"/>
    <property type="molecule type" value="Genomic_DNA"/>
</dbReference>
<dbReference type="PIRSF" id="PIRSF000138">
    <property type="entry name" value="Al-hdrx_acd_dh"/>
    <property type="match status" value="1"/>
</dbReference>
<feature type="active site" description="Proton acceptor" evidence="6">
    <location>
        <position position="278"/>
    </location>
</feature>
<dbReference type="InterPro" id="IPR000262">
    <property type="entry name" value="FMN-dep_DH"/>
</dbReference>
<evidence type="ECO:0000256" key="4">
    <source>
        <dbReference type="ARBA" id="ARBA00023002"/>
    </source>
</evidence>
<feature type="binding site" evidence="7">
    <location>
        <position position="254"/>
    </location>
    <ligand>
        <name>FMN</name>
        <dbReference type="ChEBI" id="CHEBI:58210"/>
    </ligand>
</feature>
<comment type="caution">
    <text evidence="9">The sequence shown here is derived from an EMBL/GenBank/DDBJ whole genome shotgun (WGS) entry which is preliminary data.</text>
</comment>
<dbReference type="GO" id="GO:0009060">
    <property type="term" value="P:aerobic respiration"/>
    <property type="evidence" value="ECO:0007669"/>
    <property type="project" value="TreeGrafter"/>
</dbReference>
<evidence type="ECO:0000256" key="3">
    <source>
        <dbReference type="ARBA" id="ARBA00022643"/>
    </source>
</evidence>
<feature type="binding site" evidence="7">
    <location>
        <position position="128"/>
    </location>
    <ligand>
        <name>FMN</name>
        <dbReference type="ChEBI" id="CHEBI:58210"/>
    </ligand>
</feature>
<dbReference type="FunFam" id="3.20.20.70:FF:000029">
    <property type="entry name" value="L-lactate dehydrogenase"/>
    <property type="match status" value="1"/>
</dbReference>
<evidence type="ECO:0000313" key="10">
    <source>
        <dbReference type="Proteomes" id="UP000006772"/>
    </source>
</evidence>
<dbReference type="PANTHER" id="PTHR10578">
    <property type="entry name" value="S -2-HYDROXY-ACID OXIDASE-RELATED"/>
    <property type="match status" value="1"/>
</dbReference>
<dbReference type="AlphaFoldDB" id="A0AAI9N298"/>
<dbReference type="Proteomes" id="UP000006772">
    <property type="component" value="Unassembled WGS sequence"/>
</dbReference>
<feature type="binding site" evidence="7">
    <location>
        <position position="165"/>
    </location>
    <ligand>
        <name>glyoxylate</name>
        <dbReference type="ChEBI" id="CHEBI:36655"/>
    </ligand>
</feature>
<evidence type="ECO:0000256" key="2">
    <source>
        <dbReference type="ARBA" id="ARBA00022630"/>
    </source>
</evidence>
<dbReference type="GO" id="GO:0004459">
    <property type="term" value="F:L-lactate dehydrogenase (NAD+) activity"/>
    <property type="evidence" value="ECO:0007669"/>
    <property type="project" value="TreeGrafter"/>
</dbReference>
<organism evidence="9 10">
    <name type="scientific">Herbaspirillum frisingense GSF30</name>
    <dbReference type="NCBI Taxonomy" id="864073"/>
    <lineage>
        <taxon>Bacteria</taxon>
        <taxon>Pseudomonadati</taxon>
        <taxon>Pseudomonadota</taxon>
        <taxon>Betaproteobacteria</taxon>
        <taxon>Burkholderiales</taxon>
        <taxon>Oxalobacteraceae</taxon>
        <taxon>Herbaspirillum</taxon>
    </lineage>
</organism>
<keyword evidence="3 7" id="KW-0288">FMN</keyword>
<dbReference type="InterPro" id="IPR013785">
    <property type="entry name" value="Aldolase_TIM"/>
</dbReference>
<keyword evidence="4" id="KW-0560">Oxidoreductase</keyword>
<feature type="binding site" evidence="7">
    <location>
        <begin position="78"/>
        <end position="80"/>
    </location>
    <ligand>
        <name>FMN</name>
        <dbReference type="ChEBI" id="CHEBI:58210"/>
    </ligand>
</feature>
<evidence type="ECO:0000313" key="9">
    <source>
        <dbReference type="EMBL" id="EOA03127.1"/>
    </source>
</evidence>
<evidence type="ECO:0000259" key="8">
    <source>
        <dbReference type="PROSITE" id="PS51349"/>
    </source>
</evidence>
<evidence type="ECO:0000256" key="7">
    <source>
        <dbReference type="PIRSR" id="PIRSR000138-2"/>
    </source>
</evidence>
<name>A0AAI9N298_9BURK</name>
<dbReference type="GO" id="GO:0005886">
    <property type="term" value="C:plasma membrane"/>
    <property type="evidence" value="ECO:0007669"/>
    <property type="project" value="TreeGrafter"/>
</dbReference>
<dbReference type="Pfam" id="PF01070">
    <property type="entry name" value="FMN_dh"/>
    <property type="match status" value="1"/>
</dbReference>
<keyword evidence="2 7" id="KW-0285">Flavoprotein</keyword>
<feature type="binding site" evidence="7">
    <location>
        <begin position="309"/>
        <end position="313"/>
    </location>
    <ligand>
        <name>FMN</name>
        <dbReference type="ChEBI" id="CHEBI:58210"/>
    </ligand>
</feature>
<sequence length="380" mass="40994">MPVMTCIEDFRLLAKKRVPKAFYDYADSGSYTESTYRANTKDLASLKLRQRVAINVDERSTRTTMIGHDVSMPVAIAPTGLTGMQWANGEMLGAIAAEKFGIPFTLSTMSICSIEDVASVTTKPFWFQLYVMRDRGFVKSLIDRAKAAKCSALVLTLDLQILGQRHKDLKNGMSVPPKLTLETLLDLASKPGWALRALGGRKTFGNLAGHIKGGEGAGGVQTLSKWTASQFDPTLNWDDVAWIKEQWGGKLILKGILDVEDAKLAVQTGADAIVVSNHGGRQLDGAMSSIEALPAIAEAVGDQIEVWFDGGIRSGQDVLKAVALGARGTMIGRAFLYSLGAMGGDGVSQMLEIMRKELDVSMALTGTKDIKDVGPQILIR</sequence>
<dbReference type="SUPFAM" id="SSF51395">
    <property type="entry name" value="FMN-linked oxidoreductases"/>
    <property type="match status" value="1"/>
</dbReference>